<gene>
    <name evidence="1" type="ORF">DXZ79_20240</name>
</gene>
<dbReference type="AlphaFoldDB" id="A0A8E4DE18"/>
<accession>A0A8E4DE18</accession>
<dbReference type="GO" id="GO:0016740">
    <property type="term" value="F:transferase activity"/>
    <property type="evidence" value="ECO:0007669"/>
    <property type="project" value="UniProtKB-KW"/>
</dbReference>
<organism evidence="1 2">
    <name type="scientific">Yersinia rochesterensis</name>
    <dbReference type="NCBI Taxonomy" id="1604335"/>
    <lineage>
        <taxon>Bacteria</taxon>
        <taxon>Pseudomonadati</taxon>
        <taxon>Pseudomonadota</taxon>
        <taxon>Gammaproteobacteria</taxon>
        <taxon>Enterobacterales</taxon>
        <taxon>Yersiniaceae</taxon>
        <taxon>Yersinia</taxon>
    </lineage>
</organism>
<evidence type="ECO:0000313" key="1">
    <source>
        <dbReference type="EMBL" id="AYD45799.1"/>
    </source>
</evidence>
<keyword evidence="1" id="KW-0808">Transferase</keyword>
<sequence length="601" mass="67868">MHKVISGISIENSGVLPCIHNCVILEGFNLSLRDIFKNYWNLSDKPNKQILLNFLINNQTDLFIDIKGYFYFMLENKKLTISAPNKTFSFYLKDKTQDLSLLFKIENNVFSTQYIESIGTNMTNSSPMIDFHWPFTGWSSTQLSILNFSDTPQILRNITMTANTNNTRVKRDLISKLACWGIPALAIYNYVVQGRCNQLDKLTHKLKDLFHGDSIKIAGHADMLPLAADVNIPPLSEIAPGTQILDHIDTNIKEEGLTLPATARYCGTTLAAIIHERYPRQPMHPCPQWVSQSLADFTLLFGYNLHTWSGDYLHTLINNIITHQRINIDDEALPEYHHHDTEQRLIHSITTQVRELGQVEVQNTLARAFEYSQQNYANYLTHAVGANAQPLLPPQAVQELPLGYYELDLLSYNFQDTQVRVLHNNQWVASTHHFEVDVIDGSREETQSVRDAVLTVINQWKEKYSNQIIERDGANGELTPESAIIEAGQILSHTIASGLTYYLGLGTDQFFIVRLNGEIVSILQSDSIHNSDNAEITASLTHPDYVLRPNAEGTIRGAGTAAVREMARYMQAKGRKKIISDVLSQPSAMVKSKLGFHSIEL</sequence>
<dbReference type="GeneID" id="82553057"/>
<reference evidence="1 2" key="1">
    <citation type="submission" date="2018-09" db="EMBL/GenBank/DDBJ databases">
        <title>Yersinia kristensenii subsp. rochesterensis subsp. nov., Isolated from Human Feces.</title>
        <authorList>
            <person name="Cunningham S.A."/>
            <person name="Jeraldo P."/>
            <person name="Patel R."/>
        </authorList>
    </citation>
    <scope>NUCLEOTIDE SEQUENCE [LARGE SCALE GENOMIC DNA]</scope>
    <source>
        <strain evidence="1 2">ATCC BAA-2637</strain>
    </source>
</reference>
<proteinExistence type="predicted"/>
<dbReference type="Proteomes" id="UP000265864">
    <property type="component" value="Chromosome"/>
</dbReference>
<dbReference type="EMBL" id="CP032482">
    <property type="protein sequence ID" value="AYD45799.1"/>
    <property type="molecule type" value="Genomic_DNA"/>
</dbReference>
<evidence type="ECO:0000313" key="2">
    <source>
        <dbReference type="Proteomes" id="UP000265864"/>
    </source>
</evidence>
<protein>
    <submittedName>
        <fullName evidence="1">GNAT family N-acetyltransferase</fullName>
    </submittedName>
</protein>
<name>A0A8E4DE18_9GAMM</name>
<dbReference type="RefSeq" id="WP_120011585.1">
    <property type="nucleotide sequence ID" value="NZ_CP032482.1"/>
</dbReference>